<sequence>MPSTGMISSPGSIAGLPKFLSLIAHDWLRRSFYVFAKLGVADLFDGAKPHTVSELIANNTDQTINFHGERLQRILFHVEQGGLVHSDSKKSTEPIFTLTEDGQLMRATHPLKMQGIVLWDLGSVQWDLGGVSSGIESHLAAMVAQQGPYANDQTATPVSLKLKSDNWFEAFASRPELKQTSDLFNVAMSAYSNIEWQAIRSSNDIQKRISKYSVLCDIGGSLATFSVNCLHLHPQLHAVSFDLPEVSRQARVEQKDLPENILCRLRIIGGGFFDLDSLKQISPNALLESINSPTKSVVYHMKNILHDWSDEKTLEILYNLKTTFLGDSLPDQQITLLLTENHILPSDHPAAEQFNWINRGLDIHMLLMTGGKQRTVVQWQHLLEQTGWEYQQIVTTESPISVVIAKLVKP</sequence>
<comment type="caution">
    <text evidence="11">The sequence shown here is derived from an EMBL/GenBank/DDBJ whole genome shotgun (WGS) entry which is preliminary data.</text>
</comment>
<feature type="active site" description="Proton acceptor" evidence="8">
    <location>
        <position position="306"/>
    </location>
</feature>
<organism evidence="11 14">
    <name type="scientific">Didymodactylos carnosus</name>
    <dbReference type="NCBI Taxonomy" id="1234261"/>
    <lineage>
        <taxon>Eukaryota</taxon>
        <taxon>Metazoa</taxon>
        <taxon>Spiralia</taxon>
        <taxon>Gnathifera</taxon>
        <taxon>Rotifera</taxon>
        <taxon>Eurotatoria</taxon>
        <taxon>Bdelloidea</taxon>
        <taxon>Philodinida</taxon>
        <taxon>Philodinidae</taxon>
        <taxon>Didymodactylos</taxon>
    </lineage>
</organism>
<dbReference type="EMBL" id="CAJOBA010012156">
    <property type="protein sequence ID" value="CAF3873754.1"/>
    <property type="molecule type" value="Genomic_DNA"/>
</dbReference>
<dbReference type="Proteomes" id="UP000663829">
    <property type="component" value="Unassembled WGS sequence"/>
</dbReference>
<dbReference type="Proteomes" id="UP000682733">
    <property type="component" value="Unassembled WGS sequence"/>
</dbReference>
<accession>A0A815TH31</accession>
<evidence type="ECO:0000313" key="12">
    <source>
        <dbReference type="EMBL" id="CAF3873754.1"/>
    </source>
</evidence>
<evidence type="ECO:0000256" key="2">
    <source>
        <dbReference type="ARBA" id="ARBA00022679"/>
    </source>
</evidence>
<dbReference type="Gene3D" id="1.10.10.10">
    <property type="entry name" value="Winged helix-like DNA-binding domain superfamily/Winged helix DNA-binding domain"/>
    <property type="match status" value="1"/>
</dbReference>
<evidence type="ECO:0000313" key="10">
    <source>
        <dbReference type="EMBL" id="CAF1108300.1"/>
    </source>
</evidence>
<evidence type="ECO:0000313" key="11">
    <source>
        <dbReference type="EMBL" id="CAF1506367.1"/>
    </source>
</evidence>
<reference evidence="11" key="1">
    <citation type="submission" date="2021-02" db="EMBL/GenBank/DDBJ databases">
        <authorList>
            <person name="Nowell W R."/>
        </authorList>
    </citation>
    <scope>NUCLEOTIDE SEQUENCE</scope>
</reference>
<dbReference type="InterPro" id="IPR036388">
    <property type="entry name" value="WH-like_DNA-bd_sf"/>
</dbReference>
<dbReference type="Pfam" id="PF00891">
    <property type="entry name" value="Methyltransf_2"/>
    <property type="match status" value="1"/>
</dbReference>
<evidence type="ECO:0000256" key="6">
    <source>
        <dbReference type="ARBA" id="ARBA00040730"/>
    </source>
</evidence>
<dbReference type="EMBL" id="CAJNOK010010176">
    <property type="protein sequence ID" value="CAF1108300.1"/>
    <property type="molecule type" value="Genomic_DNA"/>
</dbReference>
<dbReference type="InterPro" id="IPR029063">
    <property type="entry name" value="SAM-dependent_MTases_sf"/>
</dbReference>
<gene>
    <name evidence="11" type="ORF">GPM918_LOCUS36912</name>
    <name evidence="10" type="ORF">OVA965_LOCUS19636</name>
    <name evidence="13" type="ORF">SRO942_LOCUS37661</name>
    <name evidence="12" type="ORF">TMI583_LOCUS19742</name>
</gene>
<comment type="function">
    <text evidence="4">Catalyzes the transfer of a methyl group onto N-acetylserotonin, producing melatonin (N-acetyl-5-methoxytryptamine).</text>
</comment>
<dbReference type="EMBL" id="CAJOBC010088343">
    <property type="protein sequence ID" value="CAF4367475.1"/>
    <property type="molecule type" value="Genomic_DNA"/>
</dbReference>
<feature type="domain" description="O-methyltransferase C-terminal" evidence="9">
    <location>
        <begin position="178"/>
        <end position="388"/>
    </location>
</feature>
<dbReference type="InterPro" id="IPR001077">
    <property type="entry name" value="COMT_C"/>
</dbReference>
<proteinExistence type="predicted"/>
<evidence type="ECO:0000256" key="4">
    <source>
        <dbReference type="ARBA" id="ARBA00037645"/>
    </source>
</evidence>
<evidence type="ECO:0000313" key="14">
    <source>
        <dbReference type="Proteomes" id="UP000663829"/>
    </source>
</evidence>
<dbReference type="PANTHER" id="PTHR43712:SF2">
    <property type="entry name" value="O-METHYLTRANSFERASE CICE"/>
    <property type="match status" value="1"/>
</dbReference>
<dbReference type="GO" id="GO:0017096">
    <property type="term" value="F:acetylserotonin O-methyltransferase activity"/>
    <property type="evidence" value="ECO:0007669"/>
    <property type="project" value="UniProtKB-EC"/>
</dbReference>
<dbReference type="GO" id="GO:0032259">
    <property type="term" value="P:methylation"/>
    <property type="evidence" value="ECO:0007669"/>
    <property type="project" value="UniProtKB-KW"/>
</dbReference>
<keyword evidence="3" id="KW-0949">S-adenosyl-L-methionine</keyword>
<evidence type="ECO:0000256" key="7">
    <source>
        <dbReference type="ARBA" id="ARBA00043054"/>
    </source>
</evidence>
<dbReference type="PIRSF" id="PIRSF005739">
    <property type="entry name" value="O-mtase"/>
    <property type="match status" value="1"/>
</dbReference>
<evidence type="ECO:0000256" key="8">
    <source>
        <dbReference type="PIRSR" id="PIRSR005739-1"/>
    </source>
</evidence>
<dbReference type="PROSITE" id="PS51683">
    <property type="entry name" value="SAM_OMT_II"/>
    <property type="match status" value="1"/>
</dbReference>
<protein>
    <recommendedName>
        <fullName evidence="6">Acetylserotonin O-methyltransferase</fullName>
        <ecNumber evidence="5">2.1.1.4</ecNumber>
    </recommendedName>
    <alternativeName>
        <fullName evidence="7">Hydroxyindole O-methyltransferase</fullName>
    </alternativeName>
</protein>
<dbReference type="PANTHER" id="PTHR43712">
    <property type="entry name" value="PUTATIVE (AFU_ORTHOLOGUE AFUA_4G14580)-RELATED"/>
    <property type="match status" value="1"/>
</dbReference>
<evidence type="ECO:0000256" key="1">
    <source>
        <dbReference type="ARBA" id="ARBA00022603"/>
    </source>
</evidence>
<keyword evidence="2" id="KW-0808">Transferase</keyword>
<dbReference type="AlphaFoldDB" id="A0A815TH31"/>
<dbReference type="OrthoDB" id="1606438at2759"/>
<keyword evidence="14" id="KW-1185">Reference proteome</keyword>
<evidence type="ECO:0000313" key="13">
    <source>
        <dbReference type="EMBL" id="CAF4367475.1"/>
    </source>
</evidence>
<dbReference type="Proteomes" id="UP000677228">
    <property type="component" value="Unassembled WGS sequence"/>
</dbReference>
<dbReference type="Proteomes" id="UP000681722">
    <property type="component" value="Unassembled WGS sequence"/>
</dbReference>
<dbReference type="EC" id="2.1.1.4" evidence="5"/>
<keyword evidence="1" id="KW-0489">Methyltransferase</keyword>
<dbReference type="Gene3D" id="3.40.50.150">
    <property type="entry name" value="Vaccinia Virus protein VP39"/>
    <property type="match status" value="1"/>
</dbReference>
<dbReference type="SUPFAM" id="SSF53335">
    <property type="entry name" value="S-adenosyl-L-methionine-dependent methyltransferases"/>
    <property type="match status" value="1"/>
</dbReference>
<evidence type="ECO:0000259" key="9">
    <source>
        <dbReference type="Pfam" id="PF00891"/>
    </source>
</evidence>
<dbReference type="EMBL" id="CAJNOQ010022821">
    <property type="protein sequence ID" value="CAF1506367.1"/>
    <property type="molecule type" value="Genomic_DNA"/>
</dbReference>
<dbReference type="InterPro" id="IPR016461">
    <property type="entry name" value="COMT-like"/>
</dbReference>
<name>A0A815TH31_9BILA</name>
<evidence type="ECO:0000256" key="3">
    <source>
        <dbReference type="ARBA" id="ARBA00022691"/>
    </source>
</evidence>
<evidence type="ECO:0000256" key="5">
    <source>
        <dbReference type="ARBA" id="ARBA00039116"/>
    </source>
</evidence>